<dbReference type="Pfam" id="PF04193">
    <property type="entry name" value="PQ-loop"/>
    <property type="match status" value="2"/>
</dbReference>
<keyword evidence="2 6" id="KW-0812">Transmembrane</keyword>
<dbReference type="FunFam" id="1.20.1280.290:FF:000012">
    <property type="entry name" value="Vacuolar membrane PQ loop repeat protein"/>
    <property type="match status" value="1"/>
</dbReference>
<reference evidence="7 8" key="1">
    <citation type="submission" date="2023-12" db="EMBL/GenBank/DDBJ databases">
        <title>A high-quality genome assembly for Dillenia turbinata (Dilleniales).</title>
        <authorList>
            <person name="Chanderbali A."/>
        </authorList>
    </citation>
    <scope>NUCLEOTIDE SEQUENCE [LARGE SCALE GENOMIC DNA]</scope>
    <source>
        <strain evidence="7">LSX21</strain>
        <tissue evidence="7">Leaf</tissue>
    </source>
</reference>
<dbReference type="PANTHER" id="PTHR16201">
    <property type="entry name" value="SEVEN TRANSMEMBRANE PROTEIN 1-RELATED"/>
    <property type="match status" value="1"/>
</dbReference>
<keyword evidence="8" id="KW-1185">Reference proteome</keyword>
<feature type="compositionally biased region" description="Polar residues" evidence="5">
    <location>
        <begin position="150"/>
        <end position="164"/>
    </location>
</feature>
<dbReference type="FunFam" id="1.20.1280.290:FF:000009">
    <property type="entry name" value="PQ loop repeat family protein"/>
    <property type="match status" value="1"/>
</dbReference>
<evidence type="ECO:0000313" key="7">
    <source>
        <dbReference type="EMBL" id="KAK6942097.1"/>
    </source>
</evidence>
<dbReference type="AlphaFoldDB" id="A0AAN8W5Q0"/>
<evidence type="ECO:0000256" key="2">
    <source>
        <dbReference type="ARBA" id="ARBA00022692"/>
    </source>
</evidence>
<feature type="region of interest" description="Disordered" evidence="5">
    <location>
        <begin position="145"/>
        <end position="173"/>
    </location>
</feature>
<dbReference type="PANTHER" id="PTHR16201:SF44">
    <property type="entry name" value="SEVEN TRANSMEMBRANE PROTEIN 1"/>
    <property type="match status" value="1"/>
</dbReference>
<dbReference type="Gene3D" id="1.20.1280.290">
    <property type="match status" value="1"/>
</dbReference>
<dbReference type="SMART" id="SM00679">
    <property type="entry name" value="CTNS"/>
    <property type="match status" value="2"/>
</dbReference>
<keyword evidence="3 6" id="KW-1133">Transmembrane helix</keyword>
<evidence type="ECO:0000256" key="6">
    <source>
        <dbReference type="SAM" id="Phobius"/>
    </source>
</evidence>
<feature type="transmembrane region" description="Helical" evidence="6">
    <location>
        <begin position="85"/>
        <end position="103"/>
    </location>
</feature>
<sequence length="381" mass="41861">MVICPSNLECSNWAKVYVGYCLCSARDGISLSLGLLSVISWGFAEIPQIITNYKHKSAEGLSFCFLFTWVVGDLFNLLGCLLEPATLYMANTLIILAQTIYYGHIFPRLKSNRWEQKGIKPNQNGMFQENKANYDDAGRKLNTHVGRLRSGSSDSEQINGSSSPIPFATSGLPHSGTCERDLYYTSARRLSSSYTPTAGSFLAQRASPSKYHDQRNLEEPLLSTFVSESSASPSKTKTMLITASALLFVGGFSYQSTEEGLDKFLREENQASGGAGDGSSGIGTFLGWAMAAIYMGGRLPQICLNGLNPFMFIFALIGNGTYVASILVNSLDWSKIRPNLPWLVDAAGCVLLDTFIVMQFIYFYHVAPQDEEIRHENLVSA</sequence>
<comment type="subcellular location">
    <subcellularLocation>
        <location evidence="1">Membrane</location>
        <topology evidence="1">Multi-pass membrane protein</topology>
    </subcellularLocation>
</comment>
<evidence type="ECO:0000256" key="1">
    <source>
        <dbReference type="ARBA" id="ARBA00004141"/>
    </source>
</evidence>
<proteinExistence type="predicted"/>
<organism evidence="7 8">
    <name type="scientific">Dillenia turbinata</name>
    <dbReference type="NCBI Taxonomy" id="194707"/>
    <lineage>
        <taxon>Eukaryota</taxon>
        <taxon>Viridiplantae</taxon>
        <taxon>Streptophyta</taxon>
        <taxon>Embryophyta</taxon>
        <taxon>Tracheophyta</taxon>
        <taxon>Spermatophyta</taxon>
        <taxon>Magnoliopsida</taxon>
        <taxon>eudicotyledons</taxon>
        <taxon>Gunneridae</taxon>
        <taxon>Pentapetalae</taxon>
        <taxon>Dilleniales</taxon>
        <taxon>Dilleniaceae</taxon>
        <taxon>Dillenia</taxon>
    </lineage>
</organism>
<evidence type="ECO:0000313" key="8">
    <source>
        <dbReference type="Proteomes" id="UP001370490"/>
    </source>
</evidence>
<evidence type="ECO:0000256" key="3">
    <source>
        <dbReference type="ARBA" id="ARBA00022989"/>
    </source>
</evidence>
<comment type="caution">
    <text evidence="7">The sequence shown here is derived from an EMBL/GenBank/DDBJ whole genome shotgun (WGS) entry which is preliminary data.</text>
</comment>
<name>A0AAN8W5Q0_9MAGN</name>
<protein>
    <submittedName>
        <fullName evidence="7">PQ-loop repeat</fullName>
    </submittedName>
</protein>
<feature type="transmembrane region" description="Helical" evidence="6">
    <location>
        <begin position="340"/>
        <end position="364"/>
    </location>
</feature>
<accession>A0AAN8W5Q0</accession>
<dbReference type="Proteomes" id="UP001370490">
    <property type="component" value="Unassembled WGS sequence"/>
</dbReference>
<feature type="transmembrane region" description="Helical" evidence="6">
    <location>
        <begin position="307"/>
        <end position="328"/>
    </location>
</feature>
<dbReference type="InterPro" id="IPR006603">
    <property type="entry name" value="PQ-loop_rpt"/>
</dbReference>
<dbReference type="InterPro" id="IPR051415">
    <property type="entry name" value="LAAT-1"/>
</dbReference>
<keyword evidence="4 6" id="KW-0472">Membrane</keyword>
<dbReference type="GO" id="GO:0098852">
    <property type="term" value="C:lytic vacuole membrane"/>
    <property type="evidence" value="ECO:0007669"/>
    <property type="project" value="UniProtKB-ARBA"/>
</dbReference>
<evidence type="ECO:0000256" key="5">
    <source>
        <dbReference type="SAM" id="MobiDB-lite"/>
    </source>
</evidence>
<evidence type="ECO:0000256" key="4">
    <source>
        <dbReference type="ARBA" id="ARBA00023136"/>
    </source>
</evidence>
<dbReference type="EMBL" id="JBAMMX010000004">
    <property type="protein sequence ID" value="KAK6942097.1"/>
    <property type="molecule type" value="Genomic_DNA"/>
</dbReference>
<gene>
    <name evidence="7" type="ORF">RJ641_027474</name>
</gene>
<dbReference type="GO" id="GO:0015174">
    <property type="term" value="F:basic amino acid transmembrane transporter activity"/>
    <property type="evidence" value="ECO:0007669"/>
    <property type="project" value="UniProtKB-ARBA"/>
</dbReference>
<feature type="transmembrane region" description="Helical" evidence="6">
    <location>
        <begin position="60"/>
        <end position="79"/>
    </location>
</feature>